<reference evidence="1 2" key="1">
    <citation type="journal article" date="2016" name="Nat. Commun.">
        <title>Thousands of microbial genomes shed light on interconnected biogeochemical processes in an aquifer system.</title>
        <authorList>
            <person name="Anantharaman K."/>
            <person name="Brown C.T."/>
            <person name="Hug L.A."/>
            <person name="Sharon I."/>
            <person name="Castelle C.J."/>
            <person name="Probst A.J."/>
            <person name="Thomas B.C."/>
            <person name="Singh A."/>
            <person name="Wilkins M.J."/>
            <person name="Karaoz U."/>
            <person name="Brodie E.L."/>
            <person name="Williams K.H."/>
            <person name="Hubbard S.S."/>
            <person name="Banfield J.F."/>
        </authorList>
    </citation>
    <scope>NUCLEOTIDE SEQUENCE [LARGE SCALE GENOMIC DNA]</scope>
</reference>
<sequence>MTEETKAKEGKKRWGNFCLKCGKEHENMGVEICDCGGRTDIILGPPERKAETTGQNYRIIPL</sequence>
<name>A0A1G1XS58_9BACT</name>
<dbReference type="AlphaFoldDB" id="A0A1G1XS58"/>
<protein>
    <submittedName>
        <fullName evidence="1">Uncharacterized protein</fullName>
    </submittedName>
</protein>
<dbReference type="EMBL" id="MHIA01000013">
    <property type="protein sequence ID" value="OGY42460.1"/>
    <property type="molecule type" value="Genomic_DNA"/>
</dbReference>
<evidence type="ECO:0000313" key="2">
    <source>
        <dbReference type="Proteomes" id="UP000176260"/>
    </source>
</evidence>
<proteinExistence type="predicted"/>
<accession>A0A1G1XS58</accession>
<dbReference type="Proteomes" id="UP000176260">
    <property type="component" value="Unassembled WGS sequence"/>
</dbReference>
<comment type="caution">
    <text evidence="1">The sequence shown here is derived from an EMBL/GenBank/DDBJ whole genome shotgun (WGS) entry which is preliminary data.</text>
</comment>
<gene>
    <name evidence="1" type="ORF">A2Y67_00290</name>
</gene>
<evidence type="ECO:0000313" key="1">
    <source>
        <dbReference type="EMBL" id="OGY42460.1"/>
    </source>
</evidence>
<organism evidence="1 2">
    <name type="scientific">Candidatus Buchananbacteria bacterium RBG_13_39_9</name>
    <dbReference type="NCBI Taxonomy" id="1797531"/>
    <lineage>
        <taxon>Bacteria</taxon>
        <taxon>Candidatus Buchananiibacteriota</taxon>
    </lineage>
</organism>